<gene>
    <name evidence="12" type="ORF">DVH24_010805</name>
</gene>
<keyword evidence="6" id="KW-0735">Signal-anchor</keyword>
<evidence type="ECO:0000256" key="10">
    <source>
        <dbReference type="ARBA" id="ARBA00023180"/>
    </source>
</evidence>
<dbReference type="Gene3D" id="3.90.550.10">
    <property type="entry name" value="Spore Coat Polysaccharide Biosynthesis Protein SpsA, Chain A"/>
    <property type="match status" value="1"/>
</dbReference>
<dbReference type="InterPro" id="IPR008630">
    <property type="entry name" value="Glyco_trans_34"/>
</dbReference>
<keyword evidence="5 11" id="KW-0812">Transmembrane</keyword>
<evidence type="ECO:0000256" key="11">
    <source>
        <dbReference type="SAM" id="Phobius"/>
    </source>
</evidence>
<dbReference type="AlphaFoldDB" id="A0A498JSS2"/>
<evidence type="ECO:0000256" key="3">
    <source>
        <dbReference type="ARBA" id="ARBA00022676"/>
    </source>
</evidence>
<comment type="caution">
    <text evidence="12">The sequence shown here is derived from an EMBL/GenBank/DDBJ whole genome shotgun (WGS) entry which is preliminary data.</text>
</comment>
<dbReference type="InterPro" id="IPR029044">
    <property type="entry name" value="Nucleotide-diphossugar_trans"/>
</dbReference>
<dbReference type="GO" id="GO:0005768">
    <property type="term" value="C:endosome"/>
    <property type="evidence" value="ECO:0007669"/>
    <property type="project" value="TreeGrafter"/>
</dbReference>
<evidence type="ECO:0000256" key="9">
    <source>
        <dbReference type="ARBA" id="ARBA00023136"/>
    </source>
</evidence>
<dbReference type="GO" id="GO:0000139">
    <property type="term" value="C:Golgi membrane"/>
    <property type="evidence" value="ECO:0007669"/>
    <property type="project" value="UniProtKB-SubCell"/>
</dbReference>
<dbReference type="PANTHER" id="PTHR31311">
    <property type="entry name" value="XYLOGLUCAN 6-XYLOSYLTRANSFERASE 5-RELATED-RELATED"/>
    <property type="match status" value="1"/>
</dbReference>
<comment type="subcellular location">
    <subcellularLocation>
        <location evidence="1">Golgi apparatus membrane</location>
        <topology evidence="1">Single-pass type II membrane protein</topology>
    </subcellularLocation>
</comment>
<keyword evidence="4" id="KW-0808">Transferase</keyword>
<dbReference type="FunFam" id="3.90.550.10:FF:000127">
    <property type="entry name" value="Probable glycosyltransferase 7"/>
    <property type="match status" value="1"/>
</dbReference>
<evidence type="ECO:0008006" key="14">
    <source>
        <dbReference type="Google" id="ProtNLM"/>
    </source>
</evidence>
<evidence type="ECO:0000313" key="12">
    <source>
        <dbReference type="EMBL" id="RXH98480.1"/>
    </source>
</evidence>
<evidence type="ECO:0000256" key="1">
    <source>
        <dbReference type="ARBA" id="ARBA00004323"/>
    </source>
</evidence>
<dbReference type="GO" id="GO:0005802">
    <property type="term" value="C:trans-Golgi network"/>
    <property type="evidence" value="ECO:0007669"/>
    <property type="project" value="TreeGrafter"/>
</dbReference>
<dbReference type="PANTHER" id="PTHR31311:SF41">
    <property type="entry name" value="PUTATIVE-RELATED"/>
    <property type="match status" value="1"/>
</dbReference>
<evidence type="ECO:0000256" key="8">
    <source>
        <dbReference type="ARBA" id="ARBA00023034"/>
    </source>
</evidence>
<comment type="similarity">
    <text evidence="2">Belongs to the glycosyltransferase 34 family.</text>
</comment>
<proteinExistence type="inferred from homology"/>
<keyword evidence="7 11" id="KW-1133">Transmembrane helix</keyword>
<evidence type="ECO:0000256" key="4">
    <source>
        <dbReference type="ARBA" id="ARBA00022679"/>
    </source>
</evidence>
<keyword evidence="3" id="KW-0328">Glycosyltransferase</keyword>
<evidence type="ECO:0000256" key="5">
    <source>
        <dbReference type="ARBA" id="ARBA00022692"/>
    </source>
</evidence>
<keyword evidence="13" id="KW-1185">Reference proteome</keyword>
<dbReference type="EMBL" id="RDQH01000331">
    <property type="protein sequence ID" value="RXH98480.1"/>
    <property type="molecule type" value="Genomic_DNA"/>
</dbReference>
<evidence type="ECO:0000256" key="6">
    <source>
        <dbReference type="ARBA" id="ARBA00022968"/>
    </source>
</evidence>
<evidence type="ECO:0000256" key="2">
    <source>
        <dbReference type="ARBA" id="ARBA00005664"/>
    </source>
</evidence>
<keyword evidence="9 11" id="KW-0472">Membrane</keyword>
<reference evidence="12 13" key="1">
    <citation type="submission" date="2018-10" db="EMBL/GenBank/DDBJ databases">
        <title>A high-quality apple genome assembly.</title>
        <authorList>
            <person name="Hu J."/>
        </authorList>
    </citation>
    <scope>NUCLEOTIDE SEQUENCE [LARGE SCALE GENOMIC DNA]</scope>
    <source>
        <strain evidence="13">cv. HFTH1</strain>
        <tissue evidence="12">Young leaf</tissue>
    </source>
</reference>
<dbReference type="Proteomes" id="UP000290289">
    <property type="component" value="Chromosome 5"/>
</dbReference>
<accession>A0A498JSS2</accession>
<evidence type="ECO:0000313" key="13">
    <source>
        <dbReference type="Proteomes" id="UP000290289"/>
    </source>
</evidence>
<protein>
    <recommendedName>
        <fullName evidence="14">CAMTA domain class transcription factor</fullName>
    </recommendedName>
</protein>
<sequence>MGSSEFSLFQPSPKRSVLHKAPSLIADGFLFVGGASLALSVVWALLTFINPTTISFDNIIAWNAGPCGPDLRSDPPEPTFYDDENLSYAFGEPVKDWDSKRREWLKLHPSFAAGAAVDNRVLLVTGSQPTVCKNPVGDHLQLRLFKNKVDYCRIHGLDIFYNNVLLDPKGTGFWAKYPLLRAAMLAHPESEWIWWVDSDAVLTDMEFKLPLEKYKDHNLVVHGWWNMLYEQKSWTSLNAGVLLIRNCQWSLNLLDKWASMGPQGPDPKNWGKIQKSLIKDKAYPGSDDQSALIYLLIKEKSKWADKIYLESEYNLHGYWLGIVDGLDGISKGYLEIDREVDLLRRRHAEKVSLFYGQMREKYMRERGIWRENKRRPFVTHFTGCEPCSGEHNGMYTWEACWNGMQKALNFADNQVLRRFGFVHPDLLNSSWSLSVEDLSTPARGVPGTALLVSKLEESPTTNSVAKAALIGEENDTKLQPHVKPVTHYPLNCMPRIAARVQQWKATHHIATFTKAPKGIETPQFSNDTYFDKTNTWSKFAHGLDSGYDPAEPTFYDDPNFSYLIGQPVEDWDEKRKKWLLHHPSFSASVRDRVLLVKGSQSIASSNPVGDHLLLRFFKNKVDHC</sequence>
<keyword evidence="10" id="KW-0325">Glycoprotein</keyword>
<dbReference type="GO" id="GO:0008378">
    <property type="term" value="F:galactosyltransferase activity"/>
    <property type="evidence" value="ECO:0007669"/>
    <property type="project" value="TreeGrafter"/>
</dbReference>
<keyword evidence="8" id="KW-0333">Golgi apparatus</keyword>
<dbReference type="Pfam" id="PF05637">
    <property type="entry name" value="Glyco_transf_34"/>
    <property type="match status" value="1"/>
</dbReference>
<organism evidence="12 13">
    <name type="scientific">Malus domestica</name>
    <name type="common">Apple</name>
    <name type="synonym">Pyrus malus</name>
    <dbReference type="NCBI Taxonomy" id="3750"/>
    <lineage>
        <taxon>Eukaryota</taxon>
        <taxon>Viridiplantae</taxon>
        <taxon>Streptophyta</taxon>
        <taxon>Embryophyta</taxon>
        <taxon>Tracheophyta</taxon>
        <taxon>Spermatophyta</taxon>
        <taxon>Magnoliopsida</taxon>
        <taxon>eudicotyledons</taxon>
        <taxon>Gunneridae</taxon>
        <taxon>Pentapetalae</taxon>
        <taxon>rosids</taxon>
        <taxon>fabids</taxon>
        <taxon>Rosales</taxon>
        <taxon>Rosaceae</taxon>
        <taxon>Amygdaloideae</taxon>
        <taxon>Maleae</taxon>
        <taxon>Malus</taxon>
    </lineage>
</organism>
<evidence type="ECO:0000256" key="7">
    <source>
        <dbReference type="ARBA" id="ARBA00022989"/>
    </source>
</evidence>
<feature type="transmembrane region" description="Helical" evidence="11">
    <location>
        <begin position="24"/>
        <end position="46"/>
    </location>
</feature>
<name>A0A498JSS2_MALDO</name>